<geneLocation type="plasmid" evidence="1">
    <name>pWR501</name>
</geneLocation>
<keyword evidence="1" id="KW-0614">Plasmid</keyword>
<evidence type="ECO:0000313" key="1">
    <source>
        <dbReference type="EMBL" id="AAK18581.1"/>
    </source>
</evidence>
<gene>
    <name evidence="1" type="primary">S0271</name>
    <name evidence="1" type="ORF">pWR501_0271</name>
</gene>
<dbReference type="AlphaFoldDB" id="Q9AFK2"/>
<reference evidence="1" key="1">
    <citation type="journal article" date="2001" name="Infect. Immun.">
        <title>Complete DNA sequence and analysis of the large virulence plasmid of Shigella flexneri.</title>
        <authorList>
            <person name="Venkatesan M.M."/>
            <person name="Goldberg M.B."/>
            <person name="Rose D.J."/>
            <person name="Grotbeck E.J."/>
            <person name="Burland V."/>
            <person name="Blattner F.R."/>
        </authorList>
    </citation>
    <scope>NUCLEOTIDE SEQUENCE [LARGE SCALE GENOMIC DNA]</scope>
    <source>
        <strain evidence="1">M90T</strain>
        <plasmid evidence="1">pWR501</plasmid>
    </source>
</reference>
<proteinExistence type="predicted"/>
<protein>
    <submittedName>
        <fullName evidence="1">Tn501 orf, hypothetical</fullName>
    </submittedName>
</protein>
<name>Q9AFK2_SHIFM</name>
<organism evidence="1">
    <name type="scientific">Shigella flexneri serotype 5a (strain M90T)</name>
    <dbReference type="NCBI Taxonomy" id="1086030"/>
    <lineage>
        <taxon>Bacteria</taxon>
        <taxon>Pseudomonadati</taxon>
        <taxon>Pseudomonadota</taxon>
        <taxon>Gammaproteobacteria</taxon>
        <taxon>Enterobacterales</taxon>
        <taxon>Enterobacteriaceae</taxon>
        <taxon>Shigella</taxon>
    </lineage>
</organism>
<sequence length="116" mass="12966">MLCRLGRQGGQLHFQIGQRFAPTLDELTQQGKLRGRFVAVRRIQRPAQPRQRVEADARLEGRPHEAQPLQGGVIEQAVAAWCARHRAQQSAQQVVAHDMHAHPGIKSQPGHRVGVH</sequence>
<accession>Q9AFK2</accession>
<dbReference type="EMBL" id="AF348706">
    <property type="protein sequence ID" value="AAK18581.1"/>
    <property type="molecule type" value="Genomic_DNA"/>
</dbReference>